<evidence type="ECO:0000313" key="3">
    <source>
        <dbReference type="EMBL" id="ETV89645.1"/>
    </source>
</evidence>
<feature type="compositionally biased region" description="Low complexity" evidence="2">
    <location>
        <begin position="259"/>
        <end position="274"/>
    </location>
</feature>
<dbReference type="OrthoDB" id="70465at2759"/>
<dbReference type="RefSeq" id="XP_009822045.1">
    <property type="nucleotide sequence ID" value="XM_009823743.1"/>
</dbReference>
<feature type="region of interest" description="Disordered" evidence="2">
    <location>
        <begin position="1008"/>
        <end position="1043"/>
    </location>
</feature>
<protein>
    <submittedName>
        <fullName evidence="3">Uncharacterized protein</fullName>
    </submittedName>
</protein>
<dbReference type="GeneID" id="20802841"/>
<dbReference type="InterPro" id="IPR019734">
    <property type="entry name" value="TPR_rpt"/>
</dbReference>
<gene>
    <name evidence="3" type="ORF">H257_00845</name>
</gene>
<keyword evidence="1" id="KW-0802">TPR repeat</keyword>
<dbReference type="InterPro" id="IPR011990">
    <property type="entry name" value="TPR-like_helical_dom_sf"/>
</dbReference>
<reference evidence="3" key="1">
    <citation type="submission" date="2013-12" db="EMBL/GenBank/DDBJ databases">
        <title>The Genome Sequence of Aphanomyces astaci APO3.</title>
        <authorList>
            <consortium name="The Broad Institute Genomics Platform"/>
            <person name="Russ C."/>
            <person name="Tyler B."/>
            <person name="van West P."/>
            <person name="Dieguez-Uribeondo J."/>
            <person name="Young S.K."/>
            <person name="Zeng Q."/>
            <person name="Gargeya S."/>
            <person name="Fitzgerald M."/>
            <person name="Abouelleil A."/>
            <person name="Alvarado L."/>
            <person name="Chapman S.B."/>
            <person name="Gainer-Dewar J."/>
            <person name="Goldberg J."/>
            <person name="Griggs A."/>
            <person name="Gujja S."/>
            <person name="Hansen M."/>
            <person name="Howarth C."/>
            <person name="Imamovic A."/>
            <person name="Ireland A."/>
            <person name="Larimer J."/>
            <person name="McCowan C."/>
            <person name="Murphy C."/>
            <person name="Pearson M."/>
            <person name="Poon T.W."/>
            <person name="Priest M."/>
            <person name="Roberts A."/>
            <person name="Saif S."/>
            <person name="Shea T."/>
            <person name="Sykes S."/>
            <person name="Wortman J."/>
            <person name="Nusbaum C."/>
            <person name="Birren B."/>
        </authorList>
    </citation>
    <scope>NUCLEOTIDE SEQUENCE [LARGE SCALE GENOMIC DNA]</scope>
    <source>
        <strain evidence="3">APO3</strain>
    </source>
</reference>
<feature type="compositionally biased region" description="Acidic residues" evidence="2">
    <location>
        <begin position="1034"/>
        <end position="1043"/>
    </location>
</feature>
<name>W4HCD3_APHAT</name>
<dbReference type="EMBL" id="KI913114">
    <property type="protein sequence ID" value="ETV89645.1"/>
    <property type="molecule type" value="Genomic_DNA"/>
</dbReference>
<dbReference type="STRING" id="112090.W4HCD3"/>
<evidence type="ECO:0000256" key="2">
    <source>
        <dbReference type="SAM" id="MobiDB-lite"/>
    </source>
</evidence>
<organism evidence="3">
    <name type="scientific">Aphanomyces astaci</name>
    <name type="common">Crayfish plague agent</name>
    <dbReference type="NCBI Taxonomy" id="112090"/>
    <lineage>
        <taxon>Eukaryota</taxon>
        <taxon>Sar</taxon>
        <taxon>Stramenopiles</taxon>
        <taxon>Oomycota</taxon>
        <taxon>Saprolegniomycetes</taxon>
        <taxon>Saprolegniales</taxon>
        <taxon>Verrucalvaceae</taxon>
        <taxon>Aphanomyces</taxon>
    </lineage>
</organism>
<dbReference type="Gene3D" id="1.25.40.10">
    <property type="entry name" value="Tetratricopeptide repeat domain"/>
    <property type="match status" value="1"/>
</dbReference>
<sequence length="1043" mass="113860">MADVGDDVGGDAPGRFPMDANHNELLQVLVKSNQEWLDVYASHDVAHDDCFVAHQTVWLNDYFQKLRVLTDPSSRQAKGLVQKFQETVETSRPLLQKASDSSPSSDRVVEPLALILYCATQERCPEFRVESFLKEVCLFMAFPSIVARSNEAGLAAPLYRLLVRHSNLHARLLVLKILLLLAKADASAVAKGCEIGAQGQAILPTMFISTLAKRYPGCNALDDLTTQLIAVFDVRKRSLFLDLSYAPPNPSPVKPPKKSPVLLSSLSSPSFKPPTAHLRDKSPFLPQPKSAFGLRSTTSIPCPSPKHSPSADKPNKLVPPDSPARSRKLLPVSLAPLDQIEQRLHAFDLAPPQSGARQDIPNKTCELALPLIHHPGPGVALPITAPPPRKSLRHTSHGLTSASGFEWWWRTLPSSHTSLAPHAKLKAVCVAAIKMHSTGVYDRAVELYTLALSLALPVPPVALHVRPTPDDGDVEPVSLSLKLQLNLGSAAFSLGHIGDSIRAFESAIRMQPQHKWAHYKLGMAYQADGRVESAVAEWRAIAKLFPLAQAALDAAERGNAVSQTEHHTKMVKAKHGVAESPAASRGGVSKESKTAKQRLKDVVRHLAGMGVRMGIHFPQLFSRVDRYRLGVVTTVTFKEILRVSGLTLTSQEYADLARYLRDPNDPRYLSYAKLLGDATFVAVASASDPPVVPLDQMCFHGARKRTPMEKLCVPLHLIAQNECHQFFSTMASWALFGVSKAIAGGVILHSSWLRRLTYIPAAPPSVVSTEAGVFVRNVIASGSLQAKHLILVRRRVAKKLSLSLVAQAQYTACVHMCRWRKDGVHNVSVAMGRHVLDCAVAKILLKTRAQRARGHMECQSAVHADCRYQGQRSTATVDRRRQVNVALDDVACRARASIVGKRKARAELARVATKATTWTQSQVVAKVVLVGVVTTAKKRMDSMQQSRLRLAEYVQDARVALDNLRILAWEQLVDSTRLVVAQTTVSTILVTMVQTVAARGRVIDEAGGKARDEGGFGANSPTPQLPPCVNTDETGYEAADDGR</sequence>
<feature type="region of interest" description="Disordered" evidence="2">
    <location>
        <begin position="249"/>
        <end position="325"/>
    </location>
</feature>
<feature type="region of interest" description="Disordered" evidence="2">
    <location>
        <begin position="570"/>
        <end position="596"/>
    </location>
</feature>
<evidence type="ECO:0000256" key="1">
    <source>
        <dbReference type="PROSITE-ProRule" id="PRU00339"/>
    </source>
</evidence>
<dbReference type="VEuPathDB" id="FungiDB:H257_00845"/>
<proteinExistence type="predicted"/>
<accession>W4HCD3</accession>
<feature type="repeat" description="TPR" evidence="1">
    <location>
        <begin position="481"/>
        <end position="514"/>
    </location>
</feature>
<dbReference type="PROSITE" id="PS50005">
    <property type="entry name" value="TPR"/>
    <property type="match status" value="1"/>
</dbReference>
<dbReference type="SUPFAM" id="SSF48452">
    <property type="entry name" value="TPR-like"/>
    <property type="match status" value="1"/>
</dbReference>
<dbReference type="AlphaFoldDB" id="W4HCD3"/>